<protein>
    <submittedName>
        <fullName evidence="3">Uncharacterized protein</fullName>
    </submittedName>
</protein>
<dbReference type="EMBL" id="MZMV01000008">
    <property type="protein sequence ID" value="OWV10539.1"/>
    <property type="molecule type" value="Genomic_DNA"/>
</dbReference>
<name>A0A246RRI5_9ACTN</name>
<feature type="chain" id="PRO_5038748617" evidence="2">
    <location>
        <begin position="23"/>
        <end position="326"/>
    </location>
</feature>
<sequence>MRRLVGLTWGLGLLMAVGGCAAAGSVPGSAVDGSAVDGGAVGGDPGRQREAFDERAAEVAGAWRPGPEWSGGYLPLQDATVLTGQPGFDAGTEAAFRAGWYRDQIALPTDVPAAGAIRFPDGALTVPLISAAEAYRQLDRGDPPPCEGRPRGPRPAEPTAGTRPDDPVSTQAACIPLTVTGVTLGTAEVRTSRGIAAVPAWIFTVAELTSPVARLAVAPRAVTAAPGPVTPNRPLPAGVAGADQLRRVDGARLTYTVGMGACDSGPTALVRESDDVVVVGGGVVRGTGECIELAVLKPVTVTLAAPLGKRPVLDVATGRVLTLAAH</sequence>
<keyword evidence="2" id="KW-0732">Signal</keyword>
<comment type="caution">
    <text evidence="3">The sequence shown here is derived from an EMBL/GenBank/DDBJ whole genome shotgun (WGS) entry which is preliminary data.</text>
</comment>
<keyword evidence="4" id="KW-1185">Reference proteome</keyword>
<evidence type="ECO:0000256" key="2">
    <source>
        <dbReference type="SAM" id="SignalP"/>
    </source>
</evidence>
<accession>A0A246RRI5</accession>
<dbReference type="AlphaFoldDB" id="A0A246RRI5"/>
<evidence type="ECO:0000256" key="1">
    <source>
        <dbReference type="SAM" id="MobiDB-lite"/>
    </source>
</evidence>
<feature type="region of interest" description="Disordered" evidence="1">
    <location>
        <begin position="138"/>
        <end position="169"/>
    </location>
</feature>
<gene>
    <name evidence="3" type="ORF">B5D80_07150</name>
</gene>
<dbReference type="Proteomes" id="UP000197174">
    <property type="component" value="Unassembled WGS sequence"/>
</dbReference>
<dbReference type="PROSITE" id="PS51257">
    <property type="entry name" value="PROKAR_LIPOPROTEIN"/>
    <property type="match status" value="1"/>
</dbReference>
<proteinExistence type="predicted"/>
<dbReference type="OrthoDB" id="4307068at2"/>
<organism evidence="3 4">
    <name type="scientific">Micromonospora wenchangensis</name>
    <dbReference type="NCBI Taxonomy" id="1185415"/>
    <lineage>
        <taxon>Bacteria</taxon>
        <taxon>Bacillati</taxon>
        <taxon>Actinomycetota</taxon>
        <taxon>Actinomycetes</taxon>
        <taxon>Micromonosporales</taxon>
        <taxon>Micromonosporaceae</taxon>
        <taxon>Micromonospora</taxon>
    </lineage>
</organism>
<reference evidence="3 4" key="1">
    <citation type="submission" date="2017-03" db="EMBL/GenBank/DDBJ databases">
        <title>Whole genome sequence of Micromonospora wenchangensis, isolated from mangrove soil.</title>
        <authorList>
            <person name="Yang H."/>
        </authorList>
    </citation>
    <scope>NUCLEOTIDE SEQUENCE [LARGE SCALE GENOMIC DNA]</scope>
    <source>
        <strain evidence="3 4">CCTCC AA 2012002</strain>
    </source>
</reference>
<dbReference type="RefSeq" id="WP_088642979.1">
    <property type="nucleotide sequence ID" value="NZ_MZMV01000008.1"/>
</dbReference>
<feature type="signal peptide" evidence="2">
    <location>
        <begin position="1"/>
        <end position="22"/>
    </location>
</feature>
<evidence type="ECO:0000313" key="4">
    <source>
        <dbReference type="Proteomes" id="UP000197174"/>
    </source>
</evidence>
<evidence type="ECO:0000313" key="3">
    <source>
        <dbReference type="EMBL" id="OWV10539.1"/>
    </source>
</evidence>